<dbReference type="NCBIfam" id="TIGR01469">
    <property type="entry name" value="cobA_cysG_Cterm"/>
    <property type="match status" value="1"/>
</dbReference>
<dbReference type="FunFam" id="3.40.1010.10:FF:000001">
    <property type="entry name" value="Siroheme synthase"/>
    <property type="match status" value="1"/>
</dbReference>
<dbReference type="GO" id="GO:0032259">
    <property type="term" value="P:methylation"/>
    <property type="evidence" value="ECO:0007669"/>
    <property type="project" value="UniProtKB-KW"/>
</dbReference>
<dbReference type="Gene3D" id="3.40.50.10090">
    <property type="match status" value="2"/>
</dbReference>
<evidence type="ECO:0000256" key="2">
    <source>
        <dbReference type="ARBA" id="ARBA00012162"/>
    </source>
</evidence>
<keyword evidence="6" id="KW-0949">S-adenosyl-L-methionine</keyword>
<feature type="domain" description="Tetrapyrrole biosynthesis uroporphyrinogen III synthase" evidence="11">
    <location>
        <begin position="400"/>
        <end position="481"/>
    </location>
</feature>
<dbReference type="SUPFAM" id="SSF53790">
    <property type="entry name" value="Tetrapyrrole methylase"/>
    <property type="match status" value="1"/>
</dbReference>
<dbReference type="InterPro" id="IPR036108">
    <property type="entry name" value="4pyrrol_syn_uPrphyn_synt_sf"/>
</dbReference>
<feature type="domain" description="Tetrapyrrole methylase" evidence="10">
    <location>
        <begin position="7"/>
        <end position="219"/>
    </location>
</feature>
<evidence type="ECO:0000256" key="3">
    <source>
        <dbReference type="ARBA" id="ARBA00018323"/>
    </source>
</evidence>
<dbReference type="Pfam" id="PF02602">
    <property type="entry name" value="HEM4"/>
    <property type="match status" value="2"/>
</dbReference>
<dbReference type="GO" id="GO:0004851">
    <property type="term" value="F:uroporphyrin-III C-methyltransferase activity"/>
    <property type="evidence" value="ECO:0007669"/>
    <property type="project" value="UniProtKB-EC"/>
</dbReference>
<dbReference type="NCBIfam" id="NF004790">
    <property type="entry name" value="PRK06136.1"/>
    <property type="match status" value="1"/>
</dbReference>
<dbReference type="Gene3D" id="3.30.950.10">
    <property type="entry name" value="Methyltransferase, Cobalt-precorrin-4 Transmethylase, Domain 2"/>
    <property type="match status" value="1"/>
</dbReference>
<evidence type="ECO:0000256" key="6">
    <source>
        <dbReference type="ARBA" id="ARBA00022691"/>
    </source>
</evidence>
<dbReference type="InterPro" id="IPR035996">
    <property type="entry name" value="4pyrrol_Methylase_sf"/>
</dbReference>
<dbReference type="EC" id="2.1.1.107" evidence="2"/>
<gene>
    <name evidence="12" type="primary">cobA</name>
    <name evidence="12" type="ORF">CWS01_18865</name>
</gene>
<evidence type="ECO:0000259" key="10">
    <source>
        <dbReference type="Pfam" id="PF00590"/>
    </source>
</evidence>
<dbReference type="InterPro" id="IPR014776">
    <property type="entry name" value="4pyrrole_Mease_sub2"/>
</dbReference>
<dbReference type="PROSITE" id="PS00839">
    <property type="entry name" value="SUMT_1"/>
    <property type="match status" value="1"/>
</dbReference>
<dbReference type="InterPro" id="IPR014777">
    <property type="entry name" value="4pyrrole_Mease_sub1"/>
</dbReference>
<dbReference type="InterPro" id="IPR006366">
    <property type="entry name" value="CobA/CysG_C"/>
</dbReference>
<keyword evidence="4 9" id="KW-0489">Methyltransferase</keyword>
<feature type="domain" description="Tetrapyrrole biosynthesis uroporphyrinogen III synthase" evidence="11">
    <location>
        <begin position="270"/>
        <end position="369"/>
    </location>
</feature>
<dbReference type="EMBL" id="PISE01000046">
    <property type="protein sequence ID" value="PKG22203.1"/>
    <property type="molecule type" value="Genomic_DNA"/>
</dbReference>
<evidence type="ECO:0000313" key="12">
    <source>
        <dbReference type="EMBL" id="PKG22203.1"/>
    </source>
</evidence>
<dbReference type="Gene3D" id="3.40.1010.10">
    <property type="entry name" value="Cobalt-precorrin-4 Transmethylase, Domain 1"/>
    <property type="match status" value="1"/>
</dbReference>
<dbReference type="OrthoDB" id="9815856at2"/>
<dbReference type="InterPro" id="IPR003043">
    <property type="entry name" value="Uropor_MeTrfase_CS"/>
</dbReference>
<evidence type="ECO:0000256" key="8">
    <source>
        <dbReference type="ARBA" id="ARBA00079776"/>
    </source>
</evidence>
<dbReference type="GO" id="GO:0019354">
    <property type="term" value="P:siroheme biosynthetic process"/>
    <property type="evidence" value="ECO:0007669"/>
    <property type="project" value="InterPro"/>
</dbReference>
<comment type="caution">
    <text evidence="12">The sequence shown here is derived from an EMBL/GenBank/DDBJ whole genome shotgun (WGS) entry which is preliminary data.</text>
</comment>
<dbReference type="Pfam" id="PF00590">
    <property type="entry name" value="TP_methylase"/>
    <property type="match status" value="1"/>
</dbReference>
<evidence type="ECO:0000256" key="9">
    <source>
        <dbReference type="RuleBase" id="RU003960"/>
    </source>
</evidence>
<accession>A0A2N0YY69</accession>
<dbReference type="InterPro" id="IPR003754">
    <property type="entry name" value="4pyrrol_synth_uPrphyn_synth"/>
</dbReference>
<dbReference type="InterPro" id="IPR050161">
    <property type="entry name" value="Siro_Cobalamin_biosynth"/>
</dbReference>
<dbReference type="InterPro" id="IPR000878">
    <property type="entry name" value="4pyrrol_Mease"/>
</dbReference>
<evidence type="ECO:0000256" key="7">
    <source>
        <dbReference type="ARBA" id="ARBA00023244"/>
    </source>
</evidence>
<comment type="similarity">
    <text evidence="1 9">Belongs to the precorrin methyltransferase family.</text>
</comment>
<organism evidence="12 13">
    <name type="scientific">Niallia nealsonii</name>
    <dbReference type="NCBI Taxonomy" id="115979"/>
    <lineage>
        <taxon>Bacteria</taxon>
        <taxon>Bacillati</taxon>
        <taxon>Bacillota</taxon>
        <taxon>Bacilli</taxon>
        <taxon>Bacillales</taxon>
        <taxon>Bacillaceae</taxon>
        <taxon>Niallia</taxon>
    </lineage>
</organism>
<protein>
    <recommendedName>
        <fullName evidence="3">Uroporphyrinogen-III C-methyltransferase</fullName>
        <ecNumber evidence="2">2.1.1.107</ecNumber>
    </recommendedName>
    <alternativeName>
        <fullName evidence="8">Uroporphyrinogen III methylase</fullName>
    </alternativeName>
</protein>
<dbReference type="Proteomes" id="UP000233375">
    <property type="component" value="Unassembled WGS sequence"/>
</dbReference>
<evidence type="ECO:0000259" key="11">
    <source>
        <dbReference type="Pfam" id="PF02602"/>
    </source>
</evidence>
<evidence type="ECO:0000256" key="4">
    <source>
        <dbReference type="ARBA" id="ARBA00022603"/>
    </source>
</evidence>
<proteinExistence type="inferred from homology"/>
<keyword evidence="5 9" id="KW-0808">Transferase</keyword>
<dbReference type="SUPFAM" id="SSF69618">
    <property type="entry name" value="HemD-like"/>
    <property type="match status" value="1"/>
</dbReference>
<keyword evidence="7" id="KW-0627">Porphyrin biosynthesis</keyword>
<dbReference type="AlphaFoldDB" id="A0A2N0YY69"/>
<evidence type="ECO:0000256" key="1">
    <source>
        <dbReference type="ARBA" id="ARBA00005879"/>
    </source>
</evidence>
<dbReference type="CDD" id="cd11642">
    <property type="entry name" value="SUMT"/>
    <property type="match status" value="1"/>
</dbReference>
<dbReference type="GO" id="GO:0004852">
    <property type="term" value="F:uroporphyrinogen-III synthase activity"/>
    <property type="evidence" value="ECO:0007669"/>
    <property type="project" value="InterPro"/>
</dbReference>
<reference evidence="12 13" key="1">
    <citation type="journal article" date="2003" name="Int. J. Syst. Evol. Microbiol.">
        <title>Bacillus nealsonii sp. nov., isolated from a spacecraft-assembly facility, whose spores are gamma-radiation resistant.</title>
        <authorList>
            <person name="Venkateswaran K."/>
            <person name="Kempf M."/>
            <person name="Chen F."/>
            <person name="Satomi M."/>
            <person name="Nicholson W."/>
            <person name="Kern R."/>
        </authorList>
    </citation>
    <scope>NUCLEOTIDE SEQUENCE [LARGE SCALE GENOMIC DNA]</scope>
    <source>
        <strain evidence="12 13">FO-92</strain>
    </source>
</reference>
<dbReference type="PANTHER" id="PTHR45790">
    <property type="entry name" value="SIROHEME SYNTHASE-RELATED"/>
    <property type="match status" value="1"/>
</dbReference>
<dbReference type="PANTHER" id="PTHR45790:SF3">
    <property type="entry name" value="S-ADENOSYL-L-METHIONINE-DEPENDENT UROPORPHYRINOGEN III METHYLTRANSFERASE, CHLOROPLASTIC"/>
    <property type="match status" value="1"/>
</dbReference>
<sequence>MQMQKGKVYLVGAGPGDGDLITVKGLEAIKRADVILYDRLINPTLLEHAHAGCEFIYCGKLPHRHFLKQEVINRLLVEKALEGKIVVRLKGGDPSIFGRVGEEALSVSEHGIEFEMVPGITSGIAAPLYAGIPVTHRDYAGSFAIVTAHDKTPNGKPDIDWQGLVNSVQTMAFYMGVKNLYYICENLINHGKSPDTPVILIQWGTWGRQKSVQGTLATIPQLAEQAQITNPAITLVGEVVAIREKISWFEKKALFGRQIMLVRTGTEESKLARELKEKGADVIEFPKWKKEKAAVDKNTIKNIDVYEKILFTSSEAVYDFFAILAENKIDVRSLRGVLYGLSSKTIRALESKGFASFLCTEMKQEGKLLIVGDNQIKEEEPLYTVQYGKCDLFITSKKTADTKFEDIMKRQLEEAQLDTLLFPSSYSVQVFLNEASKFGLESLVDNVKNVVSMGMKTKEMAEMYGIRTHRMPEKPTVESLIHCLASEKELMKI</sequence>
<evidence type="ECO:0000313" key="13">
    <source>
        <dbReference type="Proteomes" id="UP000233375"/>
    </source>
</evidence>
<evidence type="ECO:0000256" key="5">
    <source>
        <dbReference type="ARBA" id="ARBA00022679"/>
    </source>
</evidence>
<dbReference type="PROSITE" id="PS00840">
    <property type="entry name" value="SUMT_2"/>
    <property type="match status" value="1"/>
</dbReference>
<dbReference type="FunFam" id="3.30.950.10:FF:000001">
    <property type="entry name" value="Siroheme synthase"/>
    <property type="match status" value="1"/>
</dbReference>
<dbReference type="CDD" id="cd06578">
    <property type="entry name" value="HemD"/>
    <property type="match status" value="1"/>
</dbReference>
<keyword evidence="13" id="KW-1185">Reference proteome</keyword>
<name>A0A2N0YY69_9BACI</name>